<reference evidence="1 2" key="1">
    <citation type="submission" date="2019-09" db="EMBL/GenBank/DDBJ databases">
        <title>YIM 132548 draft genome.</title>
        <authorList>
            <person name="Jiang L."/>
        </authorList>
    </citation>
    <scope>NUCLEOTIDE SEQUENCE [LARGE SCALE GENOMIC DNA]</scope>
    <source>
        <strain evidence="1 2">YIM 132548</strain>
    </source>
</reference>
<evidence type="ECO:0000313" key="1">
    <source>
        <dbReference type="EMBL" id="KAB1069328.1"/>
    </source>
</evidence>
<dbReference type="EMBL" id="VZZJ01000040">
    <property type="protein sequence ID" value="KAB1069328.1"/>
    <property type="molecule type" value="Genomic_DNA"/>
</dbReference>
<gene>
    <name evidence="1" type="ORF">F6X51_25450</name>
</gene>
<protein>
    <submittedName>
        <fullName evidence="1">Uncharacterized protein</fullName>
    </submittedName>
</protein>
<comment type="caution">
    <text evidence="1">The sequence shown here is derived from an EMBL/GenBank/DDBJ whole genome shotgun (WGS) entry which is preliminary data.</text>
</comment>
<keyword evidence="2" id="KW-1185">Reference proteome</keyword>
<evidence type="ECO:0000313" key="2">
    <source>
        <dbReference type="Proteomes" id="UP000441523"/>
    </source>
</evidence>
<dbReference type="Proteomes" id="UP000441523">
    <property type="component" value="Unassembled WGS sequence"/>
</dbReference>
<name>A0A6N6MHG7_9HYPH</name>
<dbReference type="AlphaFoldDB" id="A0A6N6MHG7"/>
<accession>A0A6N6MHG7</accession>
<proteinExistence type="predicted"/>
<organism evidence="1 2">
    <name type="scientific">Methylobacterium planeticum</name>
    <dbReference type="NCBI Taxonomy" id="2615211"/>
    <lineage>
        <taxon>Bacteria</taxon>
        <taxon>Pseudomonadati</taxon>
        <taxon>Pseudomonadota</taxon>
        <taxon>Alphaproteobacteria</taxon>
        <taxon>Hyphomicrobiales</taxon>
        <taxon>Methylobacteriaceae</taxon>
        <taxon>Methylobacterium</taxon>
    </lineage>
</organism>
<sequence length="83" mass="8752">MGGGMGGLAARLSLQTEEGIMQLIVTGKQNGRAVSFQRASANAAVEKARQLQGEGLDGIQITDITGRTYEPHEFAACFVRPSS</sequence>